<dbReference type="InterPro" id="IPR006195">
    <property type="entry name" value="aa-tRNA-synth_II"/>
</dbReference>
<keyword evidence="5" id="KW-0030">Aminoacyl-tRNA synthetase</keyword>
<keyword evidence="1" id="KW-0436">Ligase</keyword>
<dbReference type="PANTHER" id="PTHR42918">
    <property type="entry name" value="LYSYL-TRNA SYNTHETASE"/>
    <property type="match status" value="1"/>
</dbReference>
<evidence type="ECO:0000256" key="2">
    <source>
        <dbReference type="ARBA" id="ARBA00022741"/>
    </source>
</evidence>
<dbReference type="Pfam" id="PF00152">
    <property type="entry name" value="tRNA-synt_2"/>
    <property type="match status" value="1"/>
</dbReference>
<reference evidence="5 6" key="1">
    <citation type="submission" date="2018-11" db="EMBL/GenBank/DDBJ databases">
        <title>Genomic Encyclopedia of Type Strains, Phase IV (KMG-IV): sequencing the most valuable type-strain genomes for metagenomic binning, comparative biology and taxonomic classification.</title>
        <authorList>
            <person name="Goeker M."/>
        </authorList>
    </citation>
    <scope>NUCLEOTIDE SEQUENCE [LARGE SCALE GENOMIC DNA]</scope>
    <source>
        <strain evidence="5 6">DSM 22027</strain>
    </source>
</reference>
<evidence type="ECO:0000259" key="4">
    <source>
        <dbReference type="PROSITE" id="PS50862"/>
    </source>
</evidence>
<evidence type="ECO:0000256" key="1">
    <source>
        <dbReference type="ARBA" id="ARBA00022598"/>
    </source>
</evidence>
<protein>
    <submittedName>
        <fullName evidence="5">Lysyl-tRNA synthetase class 2</fullName>
    </submittedName>
</protein>
<dbReference type="GO" id="GO:0006430">
    <property type="term" value="P:lysyl-tRNA aminoacylation"/>
    <property type="evidence" value="ECO:0007669"/>
    <property type="project" value="TreeGrafter"/>
</dbReference>
<dbReference type="OrthoDB" id="9801152at2"/>
<dbReference type="RefSeq" id="WP_123290441.1">
    <property type="nucleotide sequence ID" value="NZ_RJVA01000012.1"/>
</dbReference>
<evidence type="ECO:0000313" key="6">
    <source>
        <dbReference type="Proteomes" id="UP000276223"/>
    </source>
</evidence>
<dbReference type="EMBL" id="RJVA01000012">
    <property type="protein sequence ID" value="ROQ92277.1"/>
    <property type="molecule type" value="Genomic_DNA"/>
</dbReference>
<dbReference type="Gene3D" id="3.30.930.10">
    <property type="entry name" value="Bira Bifunctional Protein, Domain 2"/>
    <property type="match status" value="1"/>
</dbReference>
<name>A0A3N1UUQ5_9BACT</name>
<dbReference type="GO" id="GO:0000049">
    <property type="term" value="F:tRNA binding"/>
    <property type="evidence" value="ECO:0007669"/>
    <property type="project" value="TreeGrafter"/>
</dbReference>
<comment type="caution">
    <text evidence="5">The sequence shown here is derived from an EMBL/GenBank/DDBJ whole genome shotgun (WGS) entry which is preliminary data.</text>
</comment>
<evidence type="ECO:0000313" key="5">
    <source>
        <dbReference type="EMBL" id="ROQ92277.1"/>
    </source>
</evidence>
<dbReference type="SUPFAM" id="SSF55681">
    <property type="entry name" value="Class II aaRS and biotin synthetases"/>
    <property type="match status" value="1"/>
</dbReference>
<dbReference type="PANTHER" id="PTHR42918:SF6">
    <property type="entry name" value="ELONGATION FACTOR P--(R)-BETA-LYSINE LIGASE"/>
    <property type="match status" value="1"/>
</dbReference>
<sequence>MTSRNALAAKRSRLALRSRILHGMRHFFVERGFLEVQTPVRTPAPAPEDHIDAMHSEEWYLQTSPELYMKRLLAAGYDKIFQICPVFRKGERGRRHHPEFTLLEWYRRGEGTEALMQDCQELLQHVCRFVDRFPQFSYAGQVLSVFPPWDRWTVRTAFQKWAGWDPLTAYESSRFSEDLVTRVEPHLGFPRPAFLCDYPPQEAALARLSPRGGLQVADRFELYWAGVELANGFSELTDREEQERRFRETLARRRQDGRNVYPWPHRFLESLDFLDAAAGIALGVDRLVMLLSDAPTLDDVVAFSPDHEP</sequence>
<dbReference type="GO" id="GO:0005524">
    <property type="term" value="F:ATP binding"/>
    <property type="evidence" value="ECO:0007669"/>
    <property type="project" value="InterPro"/>
</dbReference>
<dbReference type="GO" id="GO:0005829">
    <property type="term" value="C:cytosol"/>
    <property type="evidence" value="ECO:0007669"/>
    <property type="project" value="TreeGrafter"/>
</dbReference>
<dbReference type="PROSITE" id="PS50862">
    <property type="entry name" value="AA_TRNA_LIGASE_II"/>
    <property type="match status" value="1"/>
</dbReference>
<accession>A0A3N1UUQ5</accession>
<keyword evidence="3" id="KW-0067">ATP-binding</keyword>
<dbReference type="Proteomes" id="UP000276223">
    <property type="component" value="Unassembled WGS sequence"/>
</dbReference>
<dbReference type="AlphaFoldDB" id="A0A3N1UUQ5"/>
<dbReference type="InterPro" id="IPR045864">
    <property type="entry name" value="aa-tRNA-synth_II/BPL/LPL"/>
</dbReference>
<dbReference type="InterPro" id="IPR004364">
    <property type="entry name" value="Aa-tRNA-synt_II"/>
</dbReference>
<feature type="domain" description="Aminoacyl-transfer RNA synthetases class-II family profile" evidence="4">
    <location>
        <begin position="14"/>
        <end position="305"/>
    </location>
</feature>
<organism evidence="5 6">
    <name type="scientific">Desulfosoma caldarium</name>
    <dbReference type="NCBI Taxonomy" id="610254"/>
    <lineage>
        <taxon>Bacteria</taxon>
        <taxon>Pseudomonadati</taxon>
        <taxon>Thermodesulfobacteriota</taxon>
        <taxon>Syntrophobacteria</taxon>
        <taxon>Syntrophobacterales</taxon>
        <taxon>Syntrophobacteraceae</taxon>
        <taxon>Desulfosoma</taxon>
    </lineage>
</organism>
<proteinExistence type="predicted"/>
<keyword evidence="6" id="KW-1185">Reference proteome</keyword>
<evidence type="ECO:0000256" key="3">
    <source>
        <dbReference type="ARBA" id="ARBA00022840"/>
    </source>
</evidence>
<keyword evidence="2" id="KW-0547">Nucleotide-binding</keyword>
<dbReference type="GO" id="GO:0004824">
    <property type="term" value="F:lysine-tRNA ligase activity"/>
    <property type="evidence" value="ECO:0007669"/>
    <property type="project" value="TreeGrafter"/>
</dbReference>
<gene>
    <name evidence="5" type="ORF">EDC27_1980</name>
</gene>